<name>A0ABN8LUH7_9CNID</name>
<dbReference type="InterPro" id="IPR052538">
    <property type="entry name" value="Flavonoid_dioxygenase-like"/>
</dbReference>
<accession>A0ABN8LUH7</accession>
<reference evidence="2 3" key="1">
    <citation type="submission" date="2022-05" db="EMBL/GenBank/DDBJ databases">
        <authorList>
            <consortium name="Genoscope - CEA"/>
            <person name="William W."/>
        </authorList>
    </citation>
    <scope>NUCLEOTIDE SEQUENCE [LARGE SCALE GENOMIC DNA]</scope>
</reference>
<comment type="caution">
    <text evidence="2">The sequence shown here is derived from an EMBL/GenBank/DDBJ whole genome shotgun (WGS) entry which is preliminary data.</text>
</comment>
<keyword evidence="3" id="KW-1185">Reference proteome</keyword>
<sequence length="134" mass="14691">MAATKQGFPAKGIYYSRLSEQPEIGLSHGPTESPVRKRSLVGPDLVPHMTGFSQGIIPPGSSVERHVHPSKYETFYCLKGQGKFIVGSSEETCKDDMEFELEPGCCITVAPQFWHSVHNTGDTDVILLYFGVAC</sequence>
<dbReference type="PANTHER" id="PTHR43346:SF1">
    <property type="entry name" value="QUERCETIN 2,3-DIOXYGENASE-RELATED"/>
    <property type="match status" value="1"/>
</dbReference>
<evidence type="ECO:0000259" key="1">
    <source>
        <dbReference type="Pfam" id="PF07883"/>
    </source>
</evidence>
<dbReference type="Pfam" id="PF07883">
    <property type="entry name" value="Cupin_2"/>
    <property type="match status" value="1"/>
</dbReference>
<organism evidence="2 3">
    <name type="scientific">Porites evermanni</name>
    <dbReference type="NCBI Taxonomy" id="104178"/>
    <lineage>
        <taxon>Eukaryota</taxon>
        <taxon>Metazoa</taxon>
        <taxon>Cnidaria</taxon>
        <taxon>Anthozoa</taxon>
        <taxon>Hexacorallia</taxon>
        <taxon>Scleractinia</taxon>
        <taxon>Fungiina</taxon>
        <taxon>Poritidae</taxon>
        <taxon>Porites</taxon>
    </lineage>
</organism>
<gene>
    <name evidence="2" type="ORF">PEVE_00040015</name>
</gene>
<dbReference type="Gene3D" id="2.60.120.10">
    <property type="entry name" value="Jelly Rolls"/>
    <property type="match status" value="1"/>
</dbReference>
<dbReference type="CDD" id="cd02208">
    <property type="entry name" value="cupin_RmlC-like"/>
    <property type="match status" value="1"/>
</dbReference>
<dbReference type="InterPro" id="IPR013096">
    <property type="entry name" value="Cupin_2"/>
</dbReference>
<evidence type="ECO:0000313" key="3">
    <source>
        <dbReference type="Proteomes" id="UP001159427"/>
    </source>
</evidence>
<proteinExistence type="predicted"/>
<dbReference type="PANTHER" id="PTHR43346">
    <property type="entry name" value="LIGAND BINDING DOMAIN PROTEIN, PUTATIVE (AFU_ORTHOLOGUE AFUA_6G14370)-RELATED"/>
    <property type="match status" value="1"/>
</dbReference>
<dbReference type="EMBL" id="CALNXI010000072">
    <property type="protein sequence ID" value="CAH3017847.1"/>
    <property type="molecule type" value="Genomic_DNA"/>
</dbReference>
<dbReference type="SUPFAM" id="SSF51182">
    <property type="entry name" value="RmlC-like cupins"/>
    <property type="match status" value="1"/>
</dbReference>
<protein>
    <recommendedName>
        <fullName evidence="1">Cupin type-2 domain-containing protein</fullName>
    </recommendedName>
</protein>
<evidence type="ECO:0000313" key="2">
    <source>
        <dbReference type="EMBL" id="CAH3017847.1"/>
    </source>
</evidence>
<feature type="domain" description="Cupin type-2" evidence="1">
    <location>
        <begin position="57"/>
        <end position="128"/>
    </location>
</feature>
<dbReference type="InterPro" id="IPR014710">
    <property type="entry name" value="RmlC-like_jellyroll"/>
</dbReference>
<dbReference type="InterPro" id="IPR011051">
    <property type="entry name" value="RmlC_Cupin_sf"/>
</dbReference>
<dbReference type="Proteomes" id="UP001159427">
    <property type="component" value="Unassembled WGS sequence"/>
</dbReference>